<dbReference type="AlphaFoldDB" id="A0A1I1L9C3"/>
<dbReference type="RefSeq" id="WP_093451586.1">
    <property type="nucleotide sequence ID" value="NZ_FNZG01000003.1"/>
</dbReference>
<keyword evidence="4 9" id="KW-0436">Ligase</keyword>
<dbReference type="InterPro" id="IPR027417">
    <property type="entry name" value="P-loop_NTPase"/>
</dbReference>
<evidence type="ECO:0000256" key="7">
    <source>
        <dbReference type="ARBA" id="ARBA00022842"/>
    </source>
</evidence>
<evidence type="ECO:0000256" key="9">
    <source>
        <dbReference type="HAMAP-Rule" id="MF_00027"/>
    </source>
</evidence>
<gene>
    <name evidence="9" type="primary">cobB</name>
    <name evidence="12" type="ORF">SAMN05421762_1700</name>
</gene>
<evidence type="ECO:0000256" key="2">
    <source>
        <dbReference type="ARBA" id="ARBA00006205"/>
    </source>
</evidence>
<dbReference type="InterPro" id="IPR002586">
    <property type="entry name" value="CobQ/CobB/MinD/ParA_Nub-bd_dom"/>
</dbReference>
<dbReference type="EMBL" id="FOLX01000001">
    <property type="protein sequence ID" value="SFC66140.1"/>
    <property type="molecule type" value="Genomic_DNA"/>
</dbReference>
<keyword evidence="3 9" id="KW-0169">Cobalamin biosynthesis</keyword>
<evidence type="ECO:0000256" key="4">
    <source>
        <dbReference type="ARBA" id="ARBA00022598"/>
    </source>
</evidence>
<dbReference type="Pfam" id="PF01656">
    <property type="entry name" value="CbiA"/>
    <property type="match status" value="1"/>
</dbReference>
<comment type="catalytic activity">
    <reaction evidence="9">
        <text>hydrogenobyrinate + 2 L-glutamine + 2 ATP + 2 H2O = hydrogenobyrinate a,c-diamide + 2 L-glutamate + 2 ADP + 2 phosphate + 2 H(+)</text>
        <dbReference type="Rhea" id="RHEA:12544"/>
        <dbReference type="ChEBI" id="CHEBI:15377"/>
        <dbReference type="ChEBI" id="CHEBI:15378"/>
        <dbReference type="ChEBI" id="CHEBI:29985"/>
        <dbReference type="ChEBI" id="CHEBI:30616"/>
        <dbReference type="ChEBI" id="CHEBI:43474"/>
        <dbReference type="ChEBI" id="CHEBI:58359"/>
        <dbReference type="ChEBI" id="CHEBI:77873"/>
        <dbReference type="ChEBI" id="CHEBI:77874"/>
        <dbReference type="ChEBI" id="CHEBI:456216"/>
        <dbReference type="EC" id="6.3.5.9"/>
    </reaction>
</comment>
<dbReference type="Pfam" id="PF07685">
    <property type="entry name" value="GATase_3"/>
    <property type="match status" value="1"/>
</dbReference>
<comment type="pathway">
    <text evidence="9">Cofactor biosynthesis; adenosylcobalamin biosynthesis; cob(II)yrinate a,c-diamide from precorrin-2 (aerobic route): step 9/10.</text>
</comment>
<evidence type="ECO:0000256" key="3">
    <source>
        <dbReference type="ARBA" id="ARBA00022573"/>
    </source>
</evidence>
<evidence type="ECO:0000259" key="10">
    <source>
        <dbReference type="Pfam" id="PF01656"/>
    </source>
</evidence>
<dbReference type="NCBIfam" id="NF002204">
    <property type="entry name" value="PRK01077.1"/>
    <property type="match status" value="1"/>
</dbReference>
<evidence type="ECO:0000256" key="5">
    <source>
        <dbReference type="ARBA" id="ARBA00022741"/>
    </source>
</evidence>
<dbReference type="NCBIfam" id="TIGR00379">
    <property type="entry name" value="cobB"/>
    <property type="match status" value="1"/>
</dbReference>
<dbReference type="GO" id="GO:0042242">
    <property type="term" value="F:cobyrinic acid a,c-diamide synthase activity"/>
    <property type="evidence" value="ECO:0007669"/>
    <property type="project" value="InterPro"/>
</dbReference>
<dbReference type="HAMAP" id="MF_00027">
    <property type="entry name" value="CobB_CbiA"/>
    <property type="match status" value="1"/>
</dbReference>
<proteinExistence type="inferred from homology"/>
<evidence type="ECO:0000256" key="6">
    <source>
        <dbReference type="ARBA" id="ARBA00022840"/>
    </source>
</evidence>
<dbReference type="GO" id="GO:0005524">
    <property type="term" value="F:ATP binding"/>
    <property type="evidence" value="ECO:0007669"/>
    <property type="project" value="UniProtKB-UniRule"/>
</dbReference>
<dbReference type="PANTHER" id="PTHR43873:SF1">
    <property type="entry name" value="COBYRINATE A,C-DIAMIDE SYNTHASE"/>
    <property type="match status" value="1"/>
</dbReference>
<evidence type="ECO:0000259" key="11">
    <source>
        <dbReference type="Pfam" id="PF07685"/>
    </source>
</evidence>
<dbReference type="InterPro" id="IPR011698">
    <property type="entry name" value="GATase_3"/>
</dbReference>
<dbReference type="Gene3D" id="3.40.50.880">
    <property type="match status" value="1"/>
</dbReference>
<evidence type="ECO:0000256" key="1">
    <source>
        <dbReference type="ARBA" id="ARBA00001946"/>
    </source>
</evidence>
<feature type="domain" description="CobQ/CobB/MinD/ParA nucleotide binding" evidence="10">
    <location>
        <begin position="8"/>
        <end position="194"/>
    </location>
</feature>
<dbReference type="PROSITE" id="PS51274">
    <property type="entry name" value="GATASE_COBBQ"/>
    <property type="match status" value="1"/>
</dbReference>
<dbReference type="SUPFAM" id="SSF52317">
    <property type="entry name" value="Class I glutamine amidotransferase-like"/>
    <property type="match status" value="1"/>
</dbReference>
<keyword evidence="8 9" id="KW-0315">Glutamine amidotransferase</keyword>
<reference evidence="12 13" key="1">
    <citation type="submission" date="2016-10" db="EMBL/GenBank/DDBJ databases">
        <authorList>
            <person name="de Groot N.N."/>
        </authorList>
    </citation>
    <scope>NUCLEOTIDE SEQUENCE [LARGE SCALE GENOMIC DNA]</scope>
    <source>
        <strain evidence="12 13">DSM 29619</strain>
    </source>
</reference>
<dbReference type="InterPro" id="IPR029062">
    <property type="entry name" value="Class_I_gatase-like"/>
</dbReference>
<sequence length="437" mass="45904">MAAGRGVILAAPSSGAGKTTVTLALLRLLAQRGVAVRGAKSGPDYIDPKFHEAACGRVCLNLDAWAMTRARVAALAGAGGEAGADEGLLVIEGAMGLFDGAPPDGRGAVADLARDLALPVVLVVDAGRMAQSVAPLVAGFAGHDPGVRVAGVILNKVGSARHAGMLRRALEPLGLPVLGALPRRADLAMPSRHLGLVQAGERADLEDFLDRAAEALEGGVPGDRPFDLEALVELATGLPQAGDAPGMEPPAQRIAVAQDQAFAFAYPHLLRDWRARGAEITLFSPLMDDPVPQADFVYLPGGYPELHAGRIAASEVFLTSLRAHAETRPVYGECGGYMVLGEGLVDAEGTRHRMAGLLGLETSFQTRRMHLGYRRLRAGQGPMQGDWAGHEFHYATTLKAEGEALFQAWDAEGTRLEDMGLRRGHVAGSFAHVIDRG</sequence>
<protein>
    <recommendedName>
        <fullName evidence="9">Hydrogenobyrinate a,c-diamide synthase</fullName>
        <ecNumber evidence="9">6.3.5.9</ecNumber>
    </recommendedName>
    <alternativeName>
        <fullName evidence="9">Hydrogenobyrinic acid a,c-diamide synthase</fullName>
    </alternativeName>
</protein>
<feature type="active site" description="Nucleophile" evidence="9">
    <location>
        <position position="334"/>
    </location>
</feature>
<evidence type="ECO:0000313" key="13">
    <source>
        <dbReference type="Proteomes" id="UP000231644"/>
    </source>
</evidence>
<evidence type="ECO:0000256" key="8">
    <source>
        <dbReference type="ARBA" id="ARBA00022962"/>
    </source>
</evidence>
<evidence type="ECO:0000313" key="12">
    <source>
        <dbReference type="EMBL" id="SFC66140.1"/>
    </source>
</evidence>
<dbReference type="SUPFAM" id="SSF52540">
    <property type="entry name" value="P-loop containing nucleoside triphosphate hydrolases"/>
    <property type="match status" value="1"/>
</dbReference>
<dbReference type="Proteomes" id="UP000231644">
    <property type="component" value="Unassembled WGS sequence"/>
</dbReference>
<feature type="site" description="Increases nucleophilicity of active site Cys" evidence="9">
    <location>
        <position position="432"/>
    </location>
</feature>
<feature type="domain" description="CobB/CobQ-like glutamine amidotransferase" evidence="11">
    <location>
        <begin position="253"/>
        <end position="434"/>
    </location>
</feature>
<organism evidence="12 13">
    <name type="scientific">Pseudooceanicola nitratireducens</name>
    <dbReference type="NCBI Taxonomy" id="517719"/>
    <lineage>
        <taxon>Bacteria</taxon>
        <taxon>Pseudomonadati</taxon>
        <taxon>Pseudomonadota</taxon>
        <taxon>Alphaproteobacteria</taxon>
        <taxon>Rhodobacterales</taxon>
        <taxon>Paracoccaceae</taxon>
        <taxon>Pseudooceanicola</taxon>
    </lineage>
</organism>
<keyword evidence="5 9" id="KW-0547">Nucleotide-binding</keyword>
<comment type="cofactor">
    <cofactor evidence="1 9">
        <name>Mg(2+)</name>
        <dbReference type="ChEBI" id="CHEBI:18420"/>
    </cofactor>
</comment>
<keyword evidence="13" id="KW-1185">Reference proteome</keyword>
<accession>A0A1I1L9C3</accession>
<keyword evidence="7 9" id="KW-0460">Magnesium</keyword>
<dbReference type="Gene3D" id="3.40.50.300">
    <property type="entry name" value="P-loop containing nucleotide triphosphate hydrolases"/>
    <property type="match status" value="1"/>
</dbReference>
<comment type="miscellaneous">
    <text evidence="9">The a and c carboxylates of hydrogenobyrinate are activated for nucleophilic attack via formation of a phosphorylated intermediate by ATP. CobB catalyzes first the amidation of the c-carboxylate, and then that of the a-carboxylate.</text>
</comment>
<comment type="domain">
    <text evidence="9">Comprises of two domains. The C-terminal domain contains the binding site for glutamine and catalyzes the hydrolysis of this substrate to glutamate and ammonia. The N-terminal domain is anticipated to bind ATP and hydrogenobyrinate and catalyzes the ultimate synthesis of the diamide product. The ammonia produced via the glutaminase domain is probably translocated to the adjacent domain via a molecular tunnel, where it reacts with an activated intermediate.</text>
</comment>
<dbReference type="InterPro" id="IPR004484">
    <property type="entry name" value="CbiA/CobB_synth"/>
</dbReference>
<dbReference type="UniPathway" id="UPA00148">
    <property type="reaction ID" value="UER00220"/>
</dbReference>
<name>A0A1I1L9C3_9RHOB</name>
<keyword evidence="6 9" id="KW-0067">ATP-binding</keyword>
<dbReference type="GO" id="GO:0009236">
    <property type="term" value="P:cobalamin biosynthetic process"/>
    <property type="evidence" value="ECO:0007669"/>
    <property type="project" value="UniProtKB-UniRule"/>
</dbReference>
<dbReference type="OrthoDB" id="9764035at2"/>
<dbReference type="STRING" id="517719.SAMN05421762_1700"/>
<dbReference type="PANTHER" id="PTHR43873">
    <property type="entry name" value="COBYRINATE A,C-DIAMIDE SYNTHASE"/>
    <property type="match status" value="1"/>
</dbReference>
<comment type="similarity">
    <text evidence="9">Belongs to the CobB/CbiA family.</text>
</comment>
<comment type="function">
    <text evidence="9">Catalyzes the ATP-dependent amidation of the two carboxylate groups at positions a and c of hydrogenobyrinate, using either L-glutamine or ammonia as the nitrogen source.</text>
</comment>
<dbReference type="EC" id="6.3.5.9" evidence="9"/>
<dbReference type="GO" id="GO:0043802">
    <property type="term" value="F:hydrogenobyrinic acid a,c-diamide synthase (glutamine-hydrolysing) activity"/>
    <property type="evidence" value="ECO:0007669"/>
    <property type="project" value="UniProtKB-UniRule"/>
</dbReference>
<comment type="similarity">
    <text evidence="2">Belongs to the CobB/CobQ family. CobQ subfamily.</text>
</comment>